<organism evidence="1 2">
    <name type="scientific">Cirrhinus molitorella</name>
    <name type="common">mud carp</name>
    <dbReference type="NCBI Taxonomy" id="172907"/>
    <lineage>
        <taxon>Eukaryota</taxon>
        <taxon>Metazoa</taxon>
        <taxon>Chordata</taxon>
        <taxon>Craniata</taxon>
        <taxon>Vertebrata</taxon>
        <taxon>Euteleostomi</taxon>
        <taxon>Actinopterygii</taxon>
        <taxon>Neopterygii</taxon>
        <taxon>Teleostei</taxon>
        <taxon>Ostariophysi</taxon>
        <taxon>Cypriniformes</taxon>
        <taxon>Cyprinidae</taxon>
        <taxon>Labeoninae</taxon>
        <taxon>Labeonini</taxon>
        <taxon>Cirrhinus</taxon>
    </lineage>
</organism>
<name>A0AA88NZ15_9TELE</name>
<reference evidence="1" key="1">
    <citation type="submission" date="2023-08" db="EMBL/GenBank/DDBJ databases">
        <title>Chromosome-level Genome Assembly of mud carp (Cirrhinus molitorella).</title>
        <authorList>
            <person name="Liu H."/>
        </authorList>
    </citation>
    <scope>NUCLEOTIDE SEQUENCE</scope>
    <source>
        <strain evidence="1">Prfri</strain>
        <tissue evidence="1">Muscle</tissue>
    </source>
</reference>
<dbReference type="EMBL" id="JAUYZG010000025">
    <property type="protein sequence ID" value="KAK2866903.1"/>
    <property type="molecule type" value="Genomic_DNA"/>
</dbReference>
<gene>
    <name evidence="1" type="ORF">Q8A67_025020</name>
</gene>
<evidence type="ECO:0000313" key="1">
    <source>
        <dbReference type="EMBL" id="KAK2866903.1"/>
    </source>
</evidence>
<protein>
    <submittedName>
        <fullName evidence="1">Uncharacterized protein</fullName>
    </submittedName>
</protein>
<dbReference type="AlphaFoldDB" id="A0AA88NZ15"/>
<comment type="caution">
    <text evidence="1">The sequence shown here is derived from an EMBL/GenBank/DDBJ whole genome shotgun (WGS) entry which is preliminary data.</text>
</comment>
<accession>A0AA88NZ15</accession>
<evidence type="ECO:0000313" key="2">
    <source>
        <dbReference type="Proteomes" id="UP001187343"/>
    </source>
</evidence>
<dbReference type="Proteomes" id="UP001187343">
    <property type="component" value="Unassembled WGS sequence"/>
</dbReference>
<proteinExistence type="predicted"/>
<keyword evidence="2" id="KW-1185">Reference proteome</keyword>
<sequence>MLAVSSYLCCQSASVKPTHPSKKKKKVGRTCRCCGGIHASVFALIYETHINPGMFVISIQSGDTFMNSPPKISDLAVNLTLTALQSLPQTNAEIEVLLFDVVVGDLKDGN</sequence>